<dbReference type="GO" id="GO:0005615">
    <property type="term" value="C:extracellular space"/>
    <property type="evidence" value="ECO:0007669"/>
    <property type="project" value="TreeGrafter"/>
</dbReference>
<name>A0A6A4SKW7_SCOMX</name>
<dbReference type="Pfam" id="PF03762">
    <property type="entry name" value="VOMI"/>
    <property type="match status" value="1"/>
</dbReference>
<protein>
    <recommendedName>
        <fullName evidence="5">Vitelline membrane outer layer protein 1-like</fullName>
    </recommendedName>
</protein>
<dbReference type="InterPro" id="IPR036706">
    <property type="entry name" value="VOMI_sf"/>
</dbReference>
<dbReference type="InterPro" id="IPR005515">
    <property type="entry name" value="VOMI"/>
</dbReference>
<gene>
    <name evidence="3" type="ORF">F2P81_016336</name>
</gene>
<evidence type="ECO:0000313" key="3">
    <source>
        <dbReference type="EMBL" id="KAF0031781.1"/>
    </source>
</evidence>
<dbReference type="Gene3D" id="2.100.10.20">
    <property type="entry name" value="Vitelline membrane outer layer protein I (VOMI)"/>
    <property type="match status" value="1"/>
</dbReference>
<evidence type="ECO:0000256" key="1">
    <source>
        <dbReference type="SAM" id="MobiDB-lite"/>
    </source>
</evidence>
<sequence>MANLLGAVAVLAALSGGLCEEKAFLQRAGAAFSNREYSSLLTVNNGERFGNWTWPEMCPDEFFAVGFSVRVESNQYGSDDTALNGIRLICSKDGNRSFLYSIESHTGYFGDWSPPQYCPSGVLTSFQIRVEPHQGLFGDDTAVNSIKFRCSSNPTLEGTGMDWGEYGHWSQECHGGGICGIESKMEEYQYGLDDSSLNDVRFHCCARAQRISDEYMFSHFSRHYEITLHLFMSLHEKDEQLRSNHEMLSSRNESILPCRTPGTGKALQLRQRSTKPPPPRQKICTDSTLKPSWTLLQRPGLTSPQQRKFINSEHAALSKL</sequence>
<feature type="region of interest" description="Disordered" evidence="1">
    <location>
        <begin position="259"/>
        <end position="284"/>
    </location>
</feature>
<comment type="caution">
    <text evidence="3">The sequence shown here is derived from an EMBL/GenBank/DDBJ whole genome shotgun (WGS) entry which is preliminary data.</text>
</comment>
<reference evidence="3 4" key="1">
    <citation type="submission" date="2019-06" db="EMBL/GenBank/DDBJ databases">
        <title>Draft genomes of female and male turbot (Scophthalmus maximus).</title>
        <authorList>
            <person name="Xu H."/>
            <person name="Xu X.-W."/>
            <person name="Shao C."/>
            <person name="Chen S."/>
        </authorList>
    </citation>
    <scope>NUCLEOTIDE SEQUENCE [LARGE SCALE GENOMIC DNA]</scope>
    <source>
        <strain evidence="3">Ysfricsl-2016a</strain>
        <tissue evidence="3">Blood</tissue>
    </source>
</reference>
<proteinExistence type="predicted"/>
<dbReference type="AlphaFoldDB" id="A0A6A4SKW7"/>
<keyword evidence="2" id="KW-0732">Signal</keyword>
<dbReference type="PANTHER" id="PTHR18841">
    <property type="entry name" value="VITELLINE MEMBRANE OUTER LAYER PROTEIN I-RELATED"/>
    <property type="match status" value="1"/>
</dbReference>
<evidence type="ECO:0000256" key="2">
    <source>
        <dbReference type="SAM" id="SignalP"/>
    </source>
</evidence>
<evidence type="ECO:0000313" key="4">
    <source>
        <dbReference type="Proteomes" id="UP000438429"/>
    </source>
</evidence>
<dbReference type="CDD" id="cd00220">
    <property type="entry name" value="VMO-I"/>
    <property type="match status" value="1"/>
</dbReference>
<dbReference type="EMBL" id="VEVO01000014">
    <property type="protein sequence ID" value="KAF0031781.1"/>
    <property type="molecule type" value="Genomic_DNA"/>
</dbReference>
<feature type="signal peptide" evidence="2">
    <location>
        <begin position="1"/>
        <end position="19"/>
    </location>
</feature>
<dbReference type="SUPFAM" id="SSF51092">
    <property type="entry name" value="Vitelline membrane outer protein-I (VMO-I)"/>
    <property type="match status" value="1"/>
</dbReference>
<evidence type="ECO:0008006" key="5">
    <source>
        <dbReference type="Google" id="ProtNLM"/>
    </source>
</evidence>
<feature type="chain" id="PRO_5025375980" description="Vitelline membrane outer layer protein 1-like" evidence="2">
    <location>
        <begin position="20"/>
        <end position="320"/>
    </location>
</feature>
<dbReference type="PANTHER" id="PTHR18841:SF0">
    <property type="entry name" value="VITELLINE MEMBRANE OUTER LAYER 1 HOMOLOG A-RELATED"/>
    <property type="match status" value="1"/>
</dbReference>
<dbReference type="Proteomes" id="UP000438429">
    <property type="component" value="Unassembled WGS sequence"/>
</dbReference>
<accession>A0A6A4SKW7</accession>
<organism evidence="3 4">
    <name type="scientific">Scophthalmus maximus</name>
    <name type="common">Turbot</name>
    <name type="synonym">Psetta maxima</name>
    <dbReference type="NCBI Taxonomy" id="52904"/>
    <lineage>
        <taxon>Eukaryota</taxon>
        <taxon>Metazoa</taxon>
        <taxon>Chordata</taxon>
        <taxon>Craniata</taxon>
        <taxon>Vertebrata</taxon>
        <taxon>Euteleostomi</taxon>
        <taxon>Actinopterygii</taxon>
        <taxon>Neopterygii</taxon>
        <taxon>Teleostei</taxon>
        <taxon>Neoteleostei</taxon>
        <taxon>Acanthomorphata</taxon>
        <taxon>Carangaria</taxon>
        <taxon>Pleuronectiformes</taxon>
        <taxon>Pleuronectoidei</taxon>
        <taxon>Scophthalmidae</taxon>
        <taxon>Scophthalmus</taxon>
    </lineage>
</organism>